<dbReference type="Proteomes" id="UP000499080">
    <property type="component" value="Unassembled WGS sequence"/>
</dbReference>
<protein>
    <submittedName>
        <fullName evidence="1">Uncharacterized protein</fullName>
    </submittedName>
</protein>
<keyword evidence="2" id="KW-1185">Reference proteome</keyword>
<accession>A0A4Y2FIE1</accession>
<proteinExistence type="predicted"/>
<dbReference type="AlphaFoldDB" id="A0A4Y2FIE1"/>
<dbReference type="EMBL" id="BGPR01000894">
    <property type="protein sequence ID" value="GBM39354.1"/>
    <property type="molecule type" value="Genomic_DNA"/>
</dbReference>
<reference evidence="1 2" key="1">
    <citation type="journal article" date="2019" name="Sci. Rep.">
        <title>Orb-weaving spider Araneus ventricosus genome elucidates the spidroin gene catalogue.</title>
        <authorList>
            <person name="Kono N."/>
            <person name="Nakamura H."/>
            <person name="Ohtoshi R."/>
            <person name="Moran D.A.P."/>
            <person name="Shinohara A."/>
            <person name="Yoshida Y."/>
            <person name="Fujiwara M."/>
            <person name="Mori M."/>
            <person name="Tomita M."/>
            <person name="Arakawa K."/>
        </authorList>
    </citation>
    <scope>NUCLEOTIDE SEQUENCE [LARGE SCALE GENOMIC DNA]</scope>
</reference>
<name>A0A4Y2FIE1_ARAVE</name>
<evidence type="ECO:0000313" key="1">
    <source>
        <dbReference type="EMBL" id="GBM39354.1"/>
    </source>
</evidence>
<sequence length="102" mass="11737">MQEDHLSVALLIESRAVPVYVGQESTLPEPDGNGSLHESKFILDNESGRMLIWRERATTYLQSNVIEIHSYNKEGGFVVWEEIFRSQLFPCAPWRNSHCCEI</sequence>
<comment type="caution">
    <text evidence="1">The sequence shown here is derived from an EMBL/GenBank/DDBJ whole genome shotgun (WGS) entry which is preliminary data.</text>
</comment>
<gene>
    <name evidence="1" type="ORF">AVEN_119024_1</name>
</gene>
<evidence type="ECO:0000313" key="2">
    <source>
        <dbReference type="Proteomes" id="UP000499080"/>
    </source>
</evidence>
<organism evidence="1 2">
    <name type="scientific">Araneus ventricosus</name>
    <name type="common">Orbweaver spider</name>
    <name type="synonym">Epeira ventricosa</name>
    <dbReference type="NCBI Taxonomy" id="182803"/>
    <lineage>
        <taxon>Eukaryota</taxon>
        <taxon>Metazoa</taxon>
        <taxon>Ecdysozoa</taxon>
        <taxon>Arthropoda</taxon>
        <taxon>Chelicerata</taxon>
        <taxon>Arachnida</taxon>
        <taxon>Araneae</taxon>
        <taxon>Araneomorphae</taxon>
        <taxon>Entelegynae</taxon>
        <taxon>Araneoidea</taxon>
        <taxon>Araneidae</taxon>
        <taxon>Araneus</taxon>
    </lineage>
</organism>
<dbReference type="OrthoDB" id="25402at2759"/>